<dbReference type="GO" id="GO:0004523">
    <property type="term" value="F:RNA-DNA hybrid ribonuclease activity"/>
    <property type="evidence" value="ECO:0007669"/>
    <property type="project" value="InterPro"/>
</dbReference>
<dbReference type="Gene3D" id="3.30.420.10">
    <property type="entry name" value="Ribonuclease H-like superfamily/Ribonuclease H"/>
    <property type="match status" value="1"/>
</dbReference>
<reference evidence="3" key="1">
    <citation type="submission" date="2023-05" db="EMBL/GenBank/DDBJ databases">
        <title>Genome and transcriptome analyses reveal genes involved in the formation of fine ridges on petal epidermal cells in Hibiscus trionum.</title>
        <authorList>
            <person name="Koshimizu S."/>
            <person name="Masuda S."/>
            <person name="Ishii T."/>
            <person name="Shirasu K."/>
            <person name="Hoshino A."/>
            <person name="Arita M."/>
        </authorList>
    </citation>
    <scope>NUCLEOTIDE SEQUENCE</scope>
    <source>
        <strain evidence="3">Hamamatsu line</strain>
    </source>
</reference>
<dbReference type="SUPFAM" id="SSF53098">
    <property type="entry name" value="Ribonuclease H-like"/>
    <property type="match status" value="1"/>
</dbReference>
<proteinExistence type="predicted"/>
<dbReference type="Proteomes" id="UP001165190">
    <property type="component" value="Unassembled WGS sequence"/>
</dbReference>
<comment type="caution">
    <text evidence="3">The sequence shown here is derived from an EMBL/GenBank/DDBJ whole genome shotgun (WGS) entry which is preliminary data.</text>
</comment>
<evidence type="ECO:0008006" key="5">
    <source>
        <dbReference type="Google" id="ProtNLM"/>
    </source>
</evidence>
<accession>A0A9W7HEI7</accession>
<gene>
    <name evidence="3" type="ORF">HRI_001269200</name>
</gene>
<dbReference type="PANTHER" id="PTHR47074">
    <property type="entry name" value="BNAC02G40300D PROTEIN"/>
    <property type="match status" value="1"/>
</dbReference>
<dbReference type="InterPro" id="IPR044730">
    <property type="entry name" value="RNase_H-like_dom_plant"/>
</dbReference>
<dbReference type="InterPro" id="IPR052929">
    <property type="entry name" value="RNase_H-like_EbsB-rel"/>
</dbReference>
<dbReference type="InterPro" id="IPR026960">
    <property type="entry name" value="RVT-Znf"/>
</dbReference>
<evidence type="ECO:0000313" key="3">
    <source>
        <dbReference type="EMBL" id="GMI75999.1"/>
    </source>
</evidence>
<dbReference type="OrthoDB" id="1001543at2759"/>
<feature type="domain" description="RNase H type-1" evidence="1">
    <location>
        <begin position="305"/>
        <end position="426"/>
    </location>
</feature>
<evidence type="ECO:0000313" key="4">
    <source>
        <dbReference type="Proteomes" id="UP001165190"/>
    </source>
</evidence>
<sequence length="458" mass="51944">MNSLLGSNPSYIWKSIWSSRGLLEKGCKWSVGSGSSINIWNDFWLPGYPQRKISSPTILGLSIVSNLIDPTSMQWNEVLITSSFSNEDVAAILSIRLPISPTSDSIYWVGELSCHYSVRSAYKLLCVRDEGNTNLSTLYRLVWKSACPSKIRILAWKFIWNYIPTMLNLVIKRVRQCPQCPRCNSQVEDSEHAGFRCGFNQEVWHKLGFYWPNQVNQMQFSEWLQWMFTKHTNYQHAKIITTIWAIWYARNKKVHEGVTQSTVEVVIFIKKYLSELRMSMASLTHHSVRENVRWIPPPATYTKVNVDASFLLSETKSITGIVIRDNEGEIIGAAYQINLNVANVFEAEALAVTQGLVFAEEIGCLDIILDGDSKSIISKLKNRNDDLSSIRLQIGTAKSIAGRFRNCRFSFTGRQGNQTAHAMARSGRSASEDRFWLEEAPSSVLTAAAEDRRLLDPP</sequence>
<evidence type="ECO:0000259" key="1">
    <source>
        <dbReference type="Pfam" id="PF13456"/>
    </source>
</evidence>
<dbReference type="InterPro" id="IPR012337">
    <property type="entry name" value="RNaseH-like_sf"/>
</dbReference>
<evidence type="ECO:0000259" key="2">
    <source>
        <dbReference type="Pfam" id="PF13966"/>
    </source>
</evidence>
<dbReference type="GO" id="GO:0003676">
    <property type="term" value="F:nucleic acid binding"/>
    <property type="evidence" value="ECO:0007669"/>
    <property type="project" value="InterPro"/>
</dbReference>
<keyword evidence="4" id="KW-1185">Reference proteome</keyword>
<name>A0A9W7HEI7_HIBTR</name>
<dbReference type="EMBL" id="BSYR01000012">
    <property type="protein sequence ID" value="GMI75999.1"/>
    <property type="molecule type" value="Genomic_DNA"/>
</dbReference>
<dbReference type="Pfam" id="PF13456">
    <property type="entry name" value="RVT_3"/>
    <property type="match status" value="1"/>
</dbReference>
<dbReference type="InterPro" id="IPR002156">
    <property type="entry name" value="RNaseH_domain"/>
</dbReference>
<dbReference type="Pfam" id="PF13966">
    <property type="entry name" value="zf-RVT"/>
    <property type="match status" value="1"/>
</dbReference>
<dbReference type="PANTHER" id="PTHR47074:SF61">
    <property type="entry name" value="RNASE H TYPE-1 DOMAIN-CONTAINING PROTEIN"/>
    <property type="match status" value="1"/>
</dbReference>
<dbReference type="CDD" id="cd06222">
    <property type="entry name" value="RNase_H_like"/>
    <property type="match status" value="1"/>
</dbReference>
<organism evidence="3 4">
    <name type="scientific">Hibiscus trionum</name>
    <name type="common">Flower of an hour</name>
    <dbReference type="NCBI Taxonomy" id="183268"/>
    <lineage>
        <taxon>Eukaryota</taxon>
        <taxon>Viridiplantae</taxon>
        <taxon>Streptophyta</taxon>
        <taxon>Embryophyta</taxon>
        <taxon>Tracheophyta</taxon>
        <taxon>Spermatophyta</taxon>
        <taxon>Magnoliopsida</taxon>
        <taxon>eudicotyledons</taxon>
        <taxon>Gunneridae</taxon>
        <taxon>Pentapetalae</taxon>
        <taxon>rosids</taxon>
        <taxon>malvids</taxon>
        <taxon>Malvales</taxon>
        <taxon>Malvaceae</taxon>
        <taxon>Malvoideae</taxon>
        <taxon>Hibiscus</taxon>
    </lineage>
</organism>
<dbReference type="InterPro" id="IPR036397">
    <property type="entry name" value="RNaseH_sf"/>
</dbReference>
<feature type="domain" description="Reverse transcriptase zinc-binding" evidence="2">
    <location>
        <begin position="116"/>
        <end position="204"/>
    </location>
</feature>
<protein>
    <recommendedName>
        <fullName evidence="5">Reverse transcriptase</fullName>
    </recommendedName>
</protein>
<dbReference type="AlphaFoldDB" id="A0A9W7HEI7"/>